<dbReference type="EMBL" id="CACVBM020001070">
    <property type="protein sequence ID" value="CAA7028585.1"/>
    <property type="molecule type" value="Genomic_DNA"/>
</dbReference>
<keyword evidence="3" id="KW-1185">Reference proteome</keyword>
<reference evidence="2" key="1">
    <citation type="submission" date="2020-01" db="EMBL/GenBank/DDBJ databases">
        <authorList>
            <person name="Mishra B."/>
        </authorList>
    </citation>
    <scope>NUCLEOTIDE SEQUENCE [LARGE SCALE GENOMIC DNA]</scope>
</reference>
<dbReference type="Proteomes" id="UP000467841">
    <property type="component" value="Unassembled WGS sequence"/>
</dbReference>
<dbReference type="PANTHER" id="PTHR33116">
    <property type="entry name" value="REVERSE TRANSCRIPTASE ZINC-BINDING DOMAIN-CONTAINING PROTEIN-RELATED-RELATED"/>
    <property type="match status" value="1"/>
</dbReference>
<name>A0A6D2ISS9_9BRAS</name>
<gene>
    <name evidence="2" type="ORF">MERR_LOCUS15820</name>
</gene>
<dbReference type="AlphaFoldDB" id="A0A6D2ISS9"/>
<protein>
    <recommendedName>
        <fullName evidence="1">Reverse transcriptase zinc-binding domain-containing protein</fullName>
    </recommendedName>
</protein>
<accession>A0A6D2ISS9</accession>
<feature type="domain" description="Reverse transcriptase zinc-binding" evidence="1">
    <location>
        <begin position="108"/>
        <end position="192"/>
    </location>
</feature>
<evidence type="ECO:0000313" key="2">
    <source>
        <dbReference type="EMBL" id="CAA7028585.1"/>
    </source>
</evidence>
<sequence>MKLRELARPLLFCQVNSGASALFWHDDWTTLGPLIDITGANGPRVSGINRMATVSQACRGSNWVLPRGRHPIITLLRDCLPPSLHASLNDRPDLFLWRNSINAPPGIFSSSKTWKLLHPSPPPQSWTKSVWLKHRIPKHAFILWLVMRDRLLTHDRLRSWGLSVPSNCLLCDNYSESKIHLLIDCAYSKEIWNAFFATPLFKLPTSVEGIILWCKSPSSDPKLNTICMMLTQAIIYCIWRERNGRLHSANPRPVHLLIKEIQMLIKANLFGMDRSILPISANSPTQPHSTTDSFLSTWFRHFQN</sequence>
<evidence type="ECO:0000313" key="3">
    <source>
        <dbReference type="Proteomes" id="UP000467841"/>
    </source>
</evidence>
<organism evidence="2 3">
    <name type="scientific">Microthlaspi erraticum</name>
    <dbReference type="NCBI Taxonomy" id="1685480"/>
    <lineage>
        <taxon>Eukaryota</taxon>
        <taxon>Viridiplantae</taxon>
        <taxon>Streptophyta</taxon>
        <taxon>Embryophyta</taxon>
        <taxon>Tracheophyta</taxon>
        <taxon>Spermatophyta</taxon>
        <taxon>Magnoliopsida</taxon>
        <taxon>eudicotyledons</taxon>
        <taxon>Gunneridae</taxon>
        <taxon>Pentapetalae</taxon>
        <taxon>rosids</taxon>
        <taxon>malvids</taxon>
        <taxon>Brassicales</taxon>
        <taxon>Brassicaceae</taxon>
        <taxon>Coluteocarpeae</taxon>
        <taxon>Microthlaspi</taxon>
    </lineage>
</organism>
<dbReference type="Pfam" id="PF13966">
    <property type="entry name" value="zf-RVT"/>
    <property type="match status" value="1"/>
</dbReference>
<dbReference type="PANTHER" id="PTHR33116:SF84">
    <property type="entry name" value="RNA-DIRECTED DNA POLYMERASE"/>
    <property type="match status" value="1"/>
</dbReference>
<comment type="caution">
    <text evidence="2">The sequence shown here is derived from an EMBL/GenBank/DDBJ whole genome shotgun (WGS) entry which is preliminary data.</text>
</comment>
<proteinExistence type="predicted"/>
<dbReference type="InterPro" id="IPR026960">
    <property type="entry name" value="RVT-Znf"/>
</dbReference>
<dbReference type="OrthoDB" id="1749560at2759"/>
<evidence type="ECO:0000259" key="1">
    <source>
        <dbReference type="Pfam" id="PF13966"/>
    </source>
</evidence>